<keyword evidence="3" id="KW-0598">Phosphotransferase system</keyword>
<dbReference type="InParanoid" id="A0A3G9J3I6"/>
<organism evidence="5 6">
    <name type="scientific">Intestinibaculum porci</name>
    <dbReference type="NCBI Taxonomy" id="2487118"/>
    <lineage>
        <taxon>Bacteria</taxon>
        <taxon>Bacillati</taxon>
        <taxon>Bacillota</taxon>
        <taxon>Erysipelotrichia</taxon>
        <taxon>Erysipelotrichales</taxon>
        <taxon>Erysipelotrichaceae</taxon>
        <taxon>Intestinibaculum</taxon>
    </lineage>
</organism>
<dbReference type="KEGG" id="ebm:SG0102_06440"/>
<feature type="domain" description="HPr" evidence="4">
    <location>
        <begin position="2"/>
        <end position="88"/>
    </location>
</feature>
<dbReference type="PROSITE" id="PS00589">
    <property type="entry name" value="PTS_HPR_SER"/>
    <property type="match status" value="1"/>
</dbReference>
<evidence type="ECO:0000259" key="4">
    <source>
        <dbReference type="PROSITE" id="PS51350"/>
    </source>
</evidence>
<dbReference type="Gene3D" id="3.30.1340.10">
    <property type="entry name" value="HPr-like"/>
    <property type="match status" value="1"/>
</dbReference>
<dbReference type="AlphaFoldDB" id="A0A3G9J3I6"/>
<sequence>MSRSAKVIITNPVGLYAAPAEKLVDFVKQFNSDISLTYAGRTVNLKSLMGVVSLGIPKKAEVVITAEGYDENKAVREIQDEMHKLELI</sequence>
<dbReference type="InterPro" id="IPR002114">
    <property type="entry name" value="PTS_HPr_Ser_P_site"/>
</dbReference>
<protein>
    <submittedName>
        <fullName evidence="5">Phosphocarrier protein HPr</fullName>
    </submittedName>
</protein>
<dbReference type="RefSeq" id="WP_125118636.1">
    <property type="nucleotide sequence ID" value="NZ_AP019309.1"/>
</dbReference>
<dbReference type="EMBL" id="AP019309">
    <property type="protein sequence ID" value="BBH25710.1"/>
    <property type="molecule type" value="Genomic_DNA"/>
</dbReference>
<dbReference type="PRINTS" id="PR00107">
    <property type="entry name" value="PHOSPHOCPHPR"/>
</dbReference>
<evidence type="ECO:0000256" key="3">
    <source>
        <dbReference type="ARBA" id="ARBA00022683"/>
    </source>
</evidence>
<evidence type="ECO:0000256" key="1">
    <source>
        <dbReference type="ARBA" id="ARBA00004496"/>
    </source>
</evidence>
<dbReference type="InterPro" id="IPR000032">
    <property type="entry name" value="HPr-like"/>
</dbReference>
<dbReference type="GO" id="GO:0005737">
    <property type="term" value="C:cytoplasm"/>
    <property type="evidence" value="ECO:0007669"/>
    <property type="project" value="UniProtKB-SubCell"/>
</dbReference>
<dbReference type="Proteomes" id="UP000268059">
    <property type="component" value="Chromosome"/>
</dbReference>
<comment type="subcellular location">
    <subcellularLocation>
        <location evidence="1">Cytoplasm</location>
    </subcellularLocation>
</comment>
<accession>A0A3G9J3I6</accession>
<dbReference type="OrthoDB" id="9809047at2"/>
<evidence type="ECO:0000256" key="2">
    <source>
        <dbReference type="ARBA" id="ARBA00022490"/>
    </source>
</evidence>
<dbReference type="InterPro" id="IPR050399">
    <property type="entry name" value="HPr"/>
</dbReference>
<dbReference type="SUPFAM" id="SSF55594">
    <property type="entry name" value="HPr-like"/>
    <property type="match status" value="1"/>
</dbReference>
<dbReference type="InterPro" id="IPR035895">
    <property type="entry name" value="HPr-like_sf"/>
</dbReference>
<proteinExistence type="predicted"/>
<dbReference type="PANTHER" id="PTHR33705:SF2">
    <property type="entry name" value="PHOSPHOCARRIER PROTEIN NPR"/>
    <property type="match status" value="1"/>
</dbReference>
<evidence type="ECO:0000313" key="5">
    <source>
        <dbReference type="EMBL" id="BBH25710.1"/>
    </source>
</evidence>
<dbReference type="PANTHER" id="PTHR33705">
    <property type="entry name" value="PHOSPHOCARRIER PROTEIN HPR"/>
    <property type="match status" value="1"/>
</dbReference>
<dbReference type="GO" id="GO:0009401">
    <property type="term" value="P:phosphoenolpyruvate-dependent sugar phosphotransferase system"/>
    <property type="evidence" value="ECO:0007669"/>
    <property type="project" value="UniProtKB-KW"/>
</dbReference>
<gene>
    <name evidence="5" type="ORF">SG0102_06440</name>
</gene>
<reference evidence="5 6" key="1">
    <citation type="submission" date="2018-11" db="EMBL/GenBank/DDBJ databases">
        <title>Novel Erysipelotrichaceae bacterium isolated from small intestine of a swine.</title>
        <authorList>
            <person name="Kim J.S."/>
            <person name="Choe H."/>
            <person name="Lee Y.R."/>
            <person name="Kim K.M."/>
            <person name="Park D.S."/>
        </authorList>
    </citation>
    <scope>NUCLEOTIDE SEQUENCE [LARGE SCALE GENOMIC DNA]</scope>
    <source>
        <strain evidence="5 6">SG0102</strain>
    </source>
</reference>
<dbReference type="NCBIfam" id="TIGR01003">
    <property type="entry name" value="PTS_HPr_family"/>
    <property type="match status" value="1"/>
</dbReference>
<dbReference type="PROSITE" id="PS51350">
    <property type="entry name" value="PTS_HPR_DOM"/>
    <property type="match status" value="1"/>
</dbReference>
<keyword evidence="6" id="KW-1185">Reference proteome</keyword>
<name>A0A3G9J3I6_9FIRM</name>
<evidence type="ECO:0000313" key="6">
    <source>
        <dbReference type="Proteomes" id="UP000268059"/>
    </source>
</evidence>
<dbReference type="Pfam" id="PF00381">
    <property type="entry name" value="PTS-HPr"/>
    <property type="match status" value="1"/>
</dbReference>
<keyword evidence="2" id="KW-0963">Cytoplasm</keyword>